<comment type="caution">
    <text evidence="1">The sequence shown here is derived from an EMBL/GenBank/DDBJ whole genome shotgun (WGS) entry which is preliminary data.</text>
</comment>
<organism evidence="1 2">
    <name type="scientific">Acorus calamus</name>
    <name type="common">Sweet flag</name>
    <dbReference type="NCBI Taxonomy" id="4465"/>
    <lineage>
        <taxon>Eukaryota</taxon>
        <taxon>Viridiplantae</taxon>
        <taxon>Streptophyta</taxon>
        <taxon>Embryophyta</taxon>
        <taxon>Tracheophyta</taxon>
        <taxon>Spermatophyta</taxon>
        <taxon>Magnoliopsida</taxon>
        <taxon>Liliopsida</taxon>
        <taxon>Acoraceae</taxon>
        <taxon>Acorus</taxon>
    </lineage>
</organism>
<evidence type="ECO:0000313" key="2">
    <source>
        <dbReference type="Proteomes" id="UP001180020"/>
    </source>
</evidence>
<dbReference type="AlphaFoldDB" id="A0AAV9CUS0"/>
<dbReference type="Proteomes" id="UP001180020">
    <property type="component" value="Unassembled WGS sequence"/>
</dbReference>
<protein>
    <submittedName>
        <fullName evidence="1">Uncharacterized protein</fullName>
    </submittedName>
</protein>
<gene>
    <name evidence="1" type="ORF">QJS10_CPB17g00795</name>
</gene>
<reference evidence="1" key="2">
    <citation type="submission" date="2023-06" db="EMBL/GenBank/DDBJ databases">
        <authorList>
            <person name="Ma L."/>
            <person name="Liu K.-W."/>
            <person name="Li Z."/>
            <person name="Hsiao Y.-Y."/>
            <person name="Qi Y."/>
            <person name="Fu T."/>
            <person name="Tang G."/>
            <person name="Zhang D."/>
            <person name="Sun W.-H."/>
            <person name="Liu D.-K."/>
            <person name="Li Y."/>
            <person name="Chen G.-Z."/>
            <person name="Liu X.-D."/>
            <person name="Liao X.-Y."/>
            <person name="Jiang Y.-T."/>
            <person name="Yu X."/>
            <person name="Hao Y."/>
            <person name="Huang J."/>
            <person name="Zhao X.-W."/>
            <person name="Ke S."/>
            <person name="Chen Y.-Y."/>
            <person name="Wu W.-L."/>
            <person name="Hsu J.-L."/>
            <person name="Lin Y.-F."/>
            <person name="Huang M.-D."/>
            <person name="Li C.-Y."/>
            <person name="Huang L."/>
            <person name="Wang Z.-W."/>
            <person name="Zhao X."/>
            <person name="Zhong W.-Y."/>
            <person name="Peng D.-H."/>
            <person name="Ahmad S."/>
            <person name="Lan S."/>
            <person name="Zhang J.-S."/>
            <person name="Tsai W.-C."/>
            <person name="Van De Peer Y."/>
            <person name="Liu Z.-J."/>
        </authorList>
    </citation>
    <scope>NUCLEOTIDE SEQUENCE</scope>
    <source>
        <strain evidence="1">CP</strain>
        <tissue evidence="1">Leaves</tissue>
    </source>
</reference>
<proteinExistence type="predicted"/>
<keyword evidence="2" id="KW-1185">Reference proteome</keyword>
<name>A0AAV9CUS0_ACOCL</name>
<sequence>MEKNKNEVDNFFSAAESKAFVQVAEYMGFSHQGSLGPSKGEAFRDNDRISVEDPFSPTPSRNPAFTACSII</sequence>
<accession>A0AAV9CUS0</accession>
<evidence type="ECO:0000313" key="1">
    <source>
        <dbReference type="EMBL" id="KAK1292911.1"/>
    </source>
</evidence>
<dbReference type="EMBL" id="JAUJYO010000017">
    <property type="protein sequence ID" value="KAK1292911.1"/>
    <property type="molecule type" value="Genomic_DNA"/>
</dbReference>
<reference evidence="1" key="1">
    <citation type="journal article" date="2023" name="Nat. Commun.">
        <title>Diploid and tetraploid genomes of Acorus and the evolution of monocots.</title>
        <authorList>
            <person name="Ma L."/>
            <person name="Liu K.W."/>
            <person name="Li Z."/>
            <person name="Hsiao Y.Y."/>
            <person name="Qi Y."/>
            <person name="Fu T."/>
            <person name="Tang G.D."/>
            <person name="Zhang D."/>
            <person name="Sun W.H."/>
            <person name="Liu D.K."/>
            <person name="Li Y."/>
            <person name="Chen G.Z."/>
            <person name="Liu X.D."/>
            <person name="Liao X.Y."/>
            <person name="Jiang Y.T."/>
            <person name="Yu X."/>
            <person name="Hao Y."/>
            <person name="Huang J."/>
            <person name="Zhao X.W."/>
            <person name="Ke S."/>
            <person name="Chen Y.Y."/>
            <person name="Wu W.L."/>
            <person name="Hsu J.L."/>
            <person name="Lin Y.F."/>
            <person name="Huang M.D."/>
            <person name="Li C.Y."/>
            <person name="Huang L."/>
            <person name="Wang Z.W."/>
            <person name="Zhao X."/>
            <person name="Zhong W.Y."/>
            <person name="Peng D.H."/>
            <person name="Ahmad S."/>
            <person name="Lan S."/>
            <person name="Zhang J.S."/>
            <person name="Tsai W.C."/>
            <person name="Van de Peer Y."/>
            <person name="Liu Z.J."/>
        </authorList>
    </citation>
    <scope>NUCLEOTIDE SEQUENCE</scope>
    <source>
        <strain evidence="1">CP</strain>
    </source>
</reference>